<protein>
    <submittedName>
        <fullName evidence="1">Uncharacterized protein</fullName>
    </submittedName>
</protein>
<evidence type="ECO:0000313" key="2">
    <source>
        <dbReference type="Proteomes" id="UP000316298"/>
    </source>
</evidence>
<evidence type="ECO:0000313" key="1">
    <source>
        <dbReference type="EMBL" id="TQJ12469.1"/>
    </source>
</evidence>
<organism evidence="1 2">
    <name type="scientific">Kribbella jejuensis</name>
    <dbReference type="NCBI Taxonomy" id="236068"/>
    <lineage>
        <taxon>Bacteria</taxon>
        <taxon>Bacillati</taxon>
        <taxon>Actinomycetota</taxon>
        <taxon>Actinomycetes</taxon>
        <taxon>Propionibacteriales</taxon>
        <taxon>Kribbellaceae</taxon>
        <taxon>Kribbella</taxon>
    </lineage>
</organism>
<sequence>MPPYRSADPTRTYYVYNAGLDPVSGKNPAPDAA</sequence>
<keyword evidence="2" id="KW-1185">Reference proteome</keyword>
<comment type="caution">
    <text evidence="1">The sequence shown here is derived from an EMBL/GenBank/DDBJ whole genome shotgun (WGS) entry which is preliminary data.</text>
</comment>
<dbReference type="Proteomes" id="UP000316298">
    <property type="component" value="Unassembled WGS sequence"/>
</dbReference>
<name>A0A542EAY8_9ACTN</name>
<dbReference type="EMBL" id="VFMM01000002">
    <property type="protein sequence ID" value="TQJ12469.1"/>
    <property type="molecule type" value="Genomic_DNA"/>
</dbReference>
<accession>A0A542EAY8</accession>
<gene>
    <name evidence="1" type="ORF">FB475_5415</name>
</gene>
<proteinExistence type="predicted"/>
<dbReference type="AlphaFoldDB" id="A0A542EAY8"/>
<reference evidence="1 2" key="1">
    <citation type="submission" date="2019-06" db="EMBL/GenBank/DDBJ databases">
        <title>Sequencing the genomes of 1000 actinobacteria strains.</title>
        <authorList>
            <person name="Klenk H.-P."/>
        </authorList>
    </citation>
    <scope>NUCLEOTIDE SEQUENCE [LARGE SCALE GENOMIC DNA]</scope>
    <source>
        <strain evidence="1 2">DSM 17305</strain>
    </source>
</reference>